<dbReference type="AlphaFoldDB" id="D4BMV6"/>
<dbReference type="HOGENOM" id="CLU_3004928_0_0_11"/>
<comment type="caution">
    <text evidence="1">The sequence shown here is derived from an EMBL/GenBank/DDBJ whole genome shotgun (WGS) entry which is preliminary data.</text>
</comment>
<reference evidence="1 2" key="1">
    <citation type="submission" date="2010-02" db="EMBL/GenBank/DDBJ databases">
        <authorList>
            <person name="Weinstock G."/>
            <person name="Sodergren E."/>
            <person name="Clifton S."/>
            <person name="Fulton L."/>
            <person name="Fulton B."/>
            <person name="Courtney L."/>
            <person name="Fronick C."/>
            <person name="Harrison M."/>
            <person name="Strong C."/>
            <person name="Farmer C."/>
            <person name="Delahaunty K."/>
            <person name="Markovic C."/>
            <person name="Hall O."/>
            <person name="Minx P."/>
            <person name="Tomlinson C."/>
            <person name="Mitreva M."/>
            <person name="Nelson J."/>
            <person name="Hou S."/>
            <person name="Wollam A."/>
            <person name="Pepin K.H."/>
            <person name="Johnson M."/>
            <person name="Bhonagiri V."/>
            <person name="Zhang X."/>
            <person name="Suruliraj S."/>
            <person name="Warren W."/>
            <person name="Chinwalla A."/>
            <person name="Mardis E.R."/>
            <person name="Wilson R.K."/>
        </authorList>
    </citation>
    <scope>NUCLEOTIDE SEQUENCE [LARGE SCALE GENOMIC DNA]</scope>
    <source>
        <strain evidence="1 2">DSM 20213</strain>
    </source>
</reference>
<evidence type="ECO:0000313" key="1">
    <source>
        <dbReference type="EMBL" id="EFE88993.1"/>
    </source>
</evidence>
<keyword evidence="2" id="KW-1185">Reference proteome</keyword>
<evidence type="ECO:0000313" key="2">
    <source>
        <dbReference type="Proteomes" id="UP000003191"/>
    </source>
</evidence>
<accession>D4BMV6</accession>
<sequence>MPDSCSGLSACLAELPCVMRNSPAVLRLGFVVVAVLPCVMRNGDGWAGHGHGPFTC</sequence>
<dbReference type="EMBL" id="ACCG02000009">
    <property type="protein sequence ID" value="EFE88993.1"/>
    <property type="molecule type" value="Genomic_DNA"/>
</dbReference>
<organism evidence="1 2">
    <name type="scientific">Bifidobacterium breve DSM 20213 = JCM 1192</name>
    <dbReference type="NCBI Taxonomy" id="518634"/>
    <lineage>
        <taxon>Bacteria</taxon>
        <taxon>Bacillati</taxon>
        <taxon>Actinomycetota</taxon>
        <taxon>Actinomycetes</taxon>
        <taxon>Bifidobacteriales</taxon>
        <taxon>Bifidobacteriaceae</taxon>
        <taxon>Bifidobacterium</taxon>
    </lineage>
</organism>
<gene>
    <name evidence="1" type="ORF">BIFBRE_03403</name>
</gene>
<name>D4BMV6_BIFBR</name>
<protein>
    <submittedName>
        <fullName evidence="1">Uncharacterized protein</fullName>
    </submittedName>
</protein>
<proteinExistence type="predicted"/>
<dbReference type="Proteomes" id="UP000003191">
    <property type="component" value="Unassembled WGS sequence"/>
</dbReference>